<dbReference type="Pfam" id="PF10035">
    <property type="entry name" value="DUF2179"/>
    <property type="match status" value="1"/>
</dbReference>
<evidence type="ECO:0000313" key="9">
    <source>
        <dbReference type="Proteomes" id="UP001258315"/>
    </source>
</evidence>
<feature type="transmembrane region" description="Helical" evidence="6">
    <location>
        <begin position="79"/>
        <end position="99"/>
    </location>
</feature>
<evidence type="ECO:0000256" key="5">
    <source>
        <dbReference type="ARBA" id="ARBA00023136"/>
    </source>
</evidence>
<dbReference type="CDD" id="cd16380">
    <property type="entry name" value="YitT_C"/>
    <property type="match status" value="1"/>
</dbReference>
<feature type="transmembrane region" description="Helical" evidence="6">
    <location>
        <begin position="111"/>
        <end position="140"/>
    </location>
</feature>
<proteinExistence type="predicted"/>
<evidence type="ECO:0000256" key="6">
    <source>
        <dbReference type="SAM" id="Phobius"/>
    </source>
</evidence>
<feature type="transmembrane region" description="Helical" evidence="6">
    <location>
        <begin position="152"/>
        <end position="178"/>
    </location>
</feature>
<dbReference type="InterPro" id="IPR003740">
    <property type="entry name" value="YitT"/>
</dbReference>
<dbReference type="EMBL" id="JAVLVU010000001">
    <property type="protein sequence ID" value="MDT3401967.1"/>
    <property type="molecule type" value="Genomic_DNA"/>
</dbReference>
<evidence type="ECO:0000256" key="2">
    <source>
        <dbReference type="ARBA" id="ARBA00022475"/>
    </source>
</evidence>
<reference evidence="9" key="1">
    <citation type="submission" date="2023-07" db="EMBL/GenBank/DDBJ databases">
        <title>Functional and genomic diversity of the sorghum phyllosphere microbiome.</title>
        <authorList>
            <person name="Shade A."/>
        </authorList>
    </citation>
    <scope>NUCLEOTIDE SEQUENCE [LARGE SCALE GENOMIC DNA]</scope>
    <source>
        <strain evidence="9">SORGH_AS_0422</strain>
    </source>
</reference>
<dbReference type="Proteomes" id="UP001258315">
    <property type="component" value="Unassembled WGS sequence"/>
</dbReference>
<comment type="caution">
    <text evidence="8">The sequence shown here is derived from an EMBL/GenBank/DDBJ whole genome shotgun (WGS) entry which is preliminary data.</text>
</comment>
<evidence type="ECO:0000256" key="1">
    <source>
        <dbReference type="ARBA" id="ARBA00004651"/>
    </source>
</evidence>
<evidence type="ECO:0000256" key="3">
    <source>
        <dbReference type="ARBA" id="ARBA00022692"/>
    </source>
</evidence>
<name>A0ABU3GQC4_9SPHI</name>
<keyword evidence="3 6" id="KW-0812">Transmembrane</keyword>
<evidence type="ECO:0000256" key="4">
    <source>
        <dbReference type="ARBA" id="ARBA00022989"/>
    </source>
</evidence>
<sequence length="289" mass="31962">MKNSLLPHWLSDTVYTLIGILFCSFALKSFLVPNNFFDGGVTGISLLIHETYHYNIAYVIVLVNIPFIFMGAYHVNKMFAIKTFIAVILLGLALLLIPFQPVTSDKLLVSIFGGVFMGIGVGLAMRGGCALDGIEVLALYTGKRISFTISEIILGINIVIFLIAGIKLGLPTALYSILTYYTASRTITFVIEGLEEYTGVTIISAESEAVKRELVMNMGRGITVYKGERGFMKDSFDVSHPVDIIYTVVTRLEVRRLRNIVHELDPKAFIFTGIIKEAAGGILKRRARH</sequence>
<gene>
    <name evidence="8" type="ORF">QE417_001039</name>
</gene>
<dbReference type="PANTHER" id="PTHR33545:SF3">
    <property type="entry name" value="UPF0750 MEMBRANE PROTEIN YQFU"/>
    <property type="match status" value="1"/>
</dbReference>
<evidence type="ECO:0000259" key="7">
    <source>
        <dbReference type="Pfam" id="PF10035"/>
    </source>
</evidence>
<dbReference type="Gene3D" id="3.30.70.120">
    <property type="match status" value="1"/>
</dbReference>
<keyword evidence="4 6" id="KW-1133">Transmembrane helix</keyword>
<protein>
    <submittedName>
        <fullName evidence="8">Uncharacterized membrane-anchored protein YitT (DUF2179 family)</fullName>
    </submittedName>
</protein>
<accession>A0ABU3GQC4</accession>
<dbReference type="InterPro" id="IPR015867">
    <property type="entry name" value="N-reg_PII/ATP_PRibTrfase_C"/>
</dbReference>
<keyword evidence="2" id="KW-1003">Cell membrane</keyword>
<feature type="domain" description="DUF2179" evidence="7">
    <location>
        <begin position="220"/>
        <end position="280"/>
    </location>
</feature>
<dbReference type="InterPro" id="IPR051461">
    <property type="entry name" value="UPF0750_membrane"/>
</dbReference>
<dbReference type="InterPro" id="IPR019264">
    <property type="entry name" value="DUF2179"/>
</dbReference>
<keyword evidence="9" id="KW-1185">Reference proteome</keyword>
<dbReference type="PIRSF" id="PIRSF006483">
    <property type="entry name" value="Membrane_protein_YitT"/>
    <property type="match status" value="1"/>
</dbReference>
<feature type="transmembrane region" description="Helical" evidence="6">
    <location>
        <begin position="52"/>
        <end position="72"/>
    </location>
</feature>
<organism evidence="8 9">
    <name type="scientific">Mucilaginibacter terrae</name>
    <dbReference type="NCBI Taxonomy" id="1955052"/>
    <lineage>
        <taxon>Bacteria</taxon>
        <taxon>Pseudomonadati</taxon>
        <taxon>Bacteroidota</taxon>
        <taxon>Sphingobacteriia</taxon>
        <taxon>Sphingobacteriales</taxon>
        <taxon>Sphingobacteriaceae</taxon>
        <taxon>Mucilaginibacter</taxon>
    </lineage>
</organism>
<feature type="transmembrane region" description="Helical" evidence="6">
    <location>
        <begin position="12"/>
        <end position="32"/>
    </location>
</feature>
<dbReference type="PANTHER" id="PTHR33545">
    <property type="entry name" value="UPF0750 MEMBRANE PROTEIN YITT-RELATED"/>
    <property type="match status" value="1"/>
</dbReference>
<dbReference type="Pfam" id="PF02588">
    <property type="entry name" value="YitT_membrane"/>
    <property type="match status" value="1"/>
</dbReference>
<evidence type="ECO:0000313" key="8">
    <source>
        <dbReference type="EMBL" id="MDT3401967.1"/>
    </source>
</evidence>
<keyword evidence="5 6" id="KW-0472">Membrane</keyword>
<dbReference type="RefSeq" id="WP_311947995.1">
    <property type="nucleotide sequence ID" value="NZ_JAVLVU010000001.1"/>
</dbReference>
<comment type="subcellular location">
    <subcellularLocation>
        <location evidence="1">Cell membrane</location>
        <topology evidence="1">Multi-pass membrane protein</topology>
    </subcellularLocation>
</comment>